<accession>A0A1S9RYS2</accession>
<dbReference type="AlphaFoldDB" id="A0A1S9RYS2"/>
<dbReference type="InterPro" id="IPR050593">
    <property type="entry name" value="LovG"/>
</dbReference>
<gene>
    <name evidence="3" type="ORF">PEBR_03127</name>
</gene>
<name>A0A1S9RYS2_PENBI</name>
<evidence type="ECO:0000313" key="4">
    <source>
        <dbReference type="Proteomes" id="UP000190744"/>
    </source>
</evidence>
<evidence type="ECO:0000256" key="1">
    <source>
        <dbReference type="ARBA" id="ARBA00022801"/>
    </source>
</evidence>
<protein>
    <submittedName>
        <fullName evidence="3">Putative DUF341 domain oxidoreductase</fullName>
    </submittedName>
</protein>
<keyword evidence="1" id="KW-0378">Hydrolase</keyword>
<dbReference type="GO" id="GO:0005737">
    <property type="term" value="C:cytoplasm"/>
    <property type="evidence" value="ECO:0007669"/>
    <property type="project" value="TreeGrafter"/>
</dbReference>
<dbReference type="Proteomes" id="UP000190744">
    <property type="component" value="Unassembled WGS sequence"/>
</dbReference>
<dbReference type="PANTHER" id="PTHR48070">
    <property type="entry name" value="ESTERASE OVCA2"/>
    <property type="match status" value="1"/>
</dbReference>
<dbReference type="PANTHER" id="PTHR48070:SF4">
    <property type="entry name" value="ESTERASE ALNB"/>
    <property type="match status" value="1"/>
</dbReference>
<dbReference type="Pfam" id="PF03959">
    <property type="entry name" value="FSH1"/>
    <property type="match status" value="1"/>
</dbReference>
<evidence type="ECO:0000313" key="3">
    <source>
        <dbReference type="EMBL" id="OOQ90652.1"/>
    </source>
</evidence>
<sequence>MPLRLLCLHGWGTSEKVRLPLPKVSHKTDTYFQILRSQLSGLTGDLQRDNTATFHFLEGELDSEPGPGIAGLYEGPYYSYYRFPRTFPVTDDDDSDILAAYDQLDEAITLHGPFDGVLGFSHGGTLAAGYLIHRAKMSPGETPPIRCAIFVNSLPPFRMHPGQRPVIEEGLEGRIRIPVVNIAGAKDSLFEFSLALHRICDQRCSSFVVHGKGHDIPMDAKNVAIMAGAIRKLSIKLSGNW</sequence>
<dbReference type="GO" id="GO:0019748">
    <property type="term" value="P:secondary metabolic process"/>
    <property type="evidence" value="ECO:0007669"/>
    <property type="project" value="TreeGrafter"/>
</dbReference>
<dbReference type="InterPro" id="IPR029058">
    <property type="entry name" value="AB_hydrolase_fold"/>
</dbReference>
<dbReference type="GO" id="GO:0005634">
    <property type="term" value="C:nucleus"/>
    <property type="evidence" value="ECO:0007669"/>
    <property type="project" value="TreeGrafter"/>
</dbReference>
<reference evidence="4" key="1">
    <citation type="submission" date="2015-09" db="EMBL/GenBank/DDBJ databases">
        <authorList>
            <person name="Fill T.P."/>
            <person name="Baretta J.F."/>
            <person name="de Almeida L.G."/>
            <person name="Rocha M."/>
            <person name="de Souza D.H."/>
            <person name="Malavazi I."/>
            <person name="Cerdeira L.T."/>
            <person name="Hong H."/>
            <person name="Samborskyy M."/>
            <person name="de Vasconcelos A.T."/>
            <person name="Leadlay P."/>
            <person name="Rodrigues-Filho E."/>
        </authorList>
    </citation>
    <scope>NUCLEOTIDE SEQUENCE [LARGE SCALE GENOMIC DNA]</scope>
    <source>
        <strain evidence="4">LaBioMMi 136</strain>
    </source>
</reference>
<evidence type="ECO:0000259" key="2">
    <source>
        <dbReference type="Pfam" id="PF03959"/>
    </source>
</evidence>
<dbReference type="InterPro" id="IPR005645">
    <property type="entry name" value="FSH-like_dom"/>
</dbReference>
<dbReference type="GO" id="GO:0016787">
    <property type="term" value="F:hydrolase activity"/>
    <property type="evidence" value="ECO:0007669"/>
    <property type="project" value="UniProtKB-KW"/>
</dbReference>
<dbReference type="Gene3D" id="3.40.50.1820">
    <property type="entry name" value="alpha/beta hydrolase"/>
    <property type="match status" value="1"/>
</dbReference>
<dbReference type="SUPFAM" id="SSF53474">
    <property type="entry name" value="alpha/beta-Hydrolases"/>
    <property type="match status" value="1"/>
</dbReference>
<feature type="domain" description="Serine hydrolase" evidence="2">
    <location>
        <begin position="3"/>
        <end position="223"/>
    </location>
</feature>
<dbReference type="EMBL" id="LJBN01000049">
    <property type="protein sequence ID" value="OOQ90652.1"/>
    <property type="molecule type" value="Genomic_DNA"/>
</dbReference>
<dbReference type="GO" id="GO:0017000">
    <property type="term" value="P:antibiotic biosynthetic process"/>
    <property type="evidence" value="ECO:0007669"/>
    <property type="project" value="UniProtKB-ARBA"/>
</dbReference>
<organism evidence="3 4">
    <name type="scientific">Penicillium brasilianum</name>
    <dbReference type="NCBI Taxonomy" id="104259"/>
    <lineage>
        <taxon>Eukaryota</taxon>
        <taxon>Fungi</taxon>
        <taxon>Dikarya</taxon>
        <taxon>Ascomycota</taxon>
        <taxon>Pezizomycotina</taxon>
        <taxon>Eurotiomycetes</taxon>
        <taxon>Eurotiomycetidae</taxon>
        <taxon>Eurotiales</taxon>
        <taxon>Aspergillaceae</taxon>
        <taxon>Penicillium</taxon>
    </lineage>
</organism>
<proteinExistence type="predicted"/>
<dbReference type="GO" id="GO:0072330">
    <property type="term" value="P:monocarboxylic acid biosynthetic process"/>
    <property type="evidence" value="ECO:0007669"/>
    <property type="project" value="UniProtKB-ARBA"/>
</dbReference>
<comment type="caution">
    <text evidence="3">The sequence shown here is derived from an EMBL/GenBank/DDBJ whole genome shotgun (WGS) entry which is preliminary data.</text>
</comment>